<dbReference type="Gene3D" id="3.30.70.1210">
    <property type="entry name" value="Crispr-associated protein, domain 2"/>
    <property type="match status" value="1"/>
</dbReference>
<dbReference type="Proteomes" id="UP000009879">
    <property type="component" value="Unassembled WGS sequence"/>
</dbReference>
<dbReference type="eggNOG" id="ENOG5030BEK">
    <property type="taxonomic scope" value="Bacteria"/>
</dbReference>
<evidence type="ECO:0000313" key="2">
    <source>
        <dbReference type="Proteomes" id="UP000009879"/>
    </source>
</evidence>
<evidence type="ECO:0008006" key="3">
    <source>
        <dbReference type="Google" id="ProtNLM"/>
    </source>
</evidence>
<organism evidence="1 2">
    <name type="scientific">Brevibacterium casei S18</name>
    <dbReference type="NCBI Taxonomy" id="1229781"/>
    <lineage>
        <taxon>Bacteria</taxon>
        <taxon>Bacillati</taxon>
        <taxon>Actinomycetota</taxon>
        <taxon>Actinomycetes</taxon>
        <taxon>Micrococcales</taxon>
        <taxon>Brevibacteriaceae</taxon>
        <taxon>Brevibacterium</taxon>
    </lineage>
</organism>
<reference evidence="1 2" key="1">
    <citation type="submission" date="2012-09" db="EMBL/GenBank/DDBJ databases">
        <title>Genome Sequence of Brevibacterium casei S18.</title>
        <authorList>
            <person name="Sharma R."/>
            <person name="Singh A."/>
            <person name="Jangir P.K."/>
        </authorList>
    </citation>
    <scope>NUCLEOTIDE SEQUENCE [LARGE SCALE GENOMIC DNA]</scope>
    <source>
        <strain evidence="1 2">S18</strain>
    </source>
</reference>
<gene>
    <name evidence="1" type="ORF">C272_14513</name>
</gene>
<dbReference type="EMBL" id="AMSP01000015">
    <property type="protein sequence ID" value="EKU45566.1"/>
    <property type="molecule type" value="Genomic_DNA"/>
</dbReference>
<sequence length="184" mass="20295">MVSETPPDFTHIEEQAGWPTQPSWAVADYSPLLDELEIDQLWEFRLTANPVHNVRSGEDERGKRFAHVTVAQQVNWLAKRAAKLGVAFDVGVTQLDPDDAAEGGSPVSFRVGERRLMKFKKKDNFVTIRKVRFDGVLRVTDPQLLRSALINGVGPAKAYGCGLLTLAPVSDPDRAQVVTRAESG</sequence>
<dbReference type="AlphaFoldDB" id="K9AHI5"/>
<dbReference type="CDD" id="cd09727">
    <property type="entry name" value="Cas6_I-E"/>
    <property type="match status" value="1"/>
</dbReference>
<dbReference type="NCBIfam" id="TIGR01907">
    <property type="entry name" value="casE_Cse3"/>
    <property type="match status" value="1"/>
</dbReference>
<protein>
    <recommendedName>
        <fullName evidence="3">CRISPR-associated Cse3 family protein</fullName>
    </recommendedName>
</protein>
<evidence type="ECO:0000313" key="1">
    <source>
        <dbReference type="EMBL" id="EKU45566.1"/>
    </source>
</evidence>
<dbReference type="SMART" id="SM01101">
    <property type="entry name" value="CRISPR_assoc"/>
    <property type="match status" value="1"/>
</dbReference>
<name>K9AHI5_9MICO</name>
<proteinExistence type="predicted"/>
<keyword evidence="2" id="KW-1185">Reference proteome</keyword>
<dbReference type="SUPFAM" id="SSF117987">
    <property type="entry name" value="CRISPR-associated protein"/>
    <property type="match status" value="1"/>
</dbReference>
<dbReference type="InterPro" id="IPR010179">
    <property type="entry name" value="CRISPR-assoc_prot_Cse3"/>
</dbReference>
<dbReference type="Pfam" id="PF08798">
    <property type="entry name" value="CRISPR_assoc"/>
    <property type="match status" value="1"/>
</dbReference>
<accession>K9AHI5</accession>
<comment type="caution">
    <text evidence="1">The sequence shown here is derived from an EMBL/GenBank/DDBJ whole genome shotgun (WGS) entry which is preliminary data.</text>
</comment>